<feature type="binding site" evidence="10">
    <location>
        <position position="133"/>
    </location>
    <ligand>
        <name>substrate</name>
    </ligand>
</feature>
<dbReference type="InterPro" id="IPR036962">
    <property type="entry name" value="Glyco_hydro_3_N_sf"/>
</dbReference>
<evidence type="ECO:0000256" key="5">
    <source>
        <dbReference type="ARBA" id="ARBA00022960"/>
    </source>
</evidence>
<evidence type="ECO:0000256" key="7">
    <source>
        <dbReference type="ARBA" id="ARBA00023295"/>
    </source>
</evidence>
<dbReference type="HAMAP" id="MF_00364">
    <property type="entry name" value="NagZ"/>
    <property type="match status" value="1"/>
</dbReference>
<reference evidence="13" key="1">
    <citation type="journal article" date="2019" name="Int. J. Syst. Evol. Microbiol.">
        <title>The Global Catalogue of Microorganisms (GCM) 10K type strain sequencing project: providing services to taxonomists for standard genome sequencing and annotation.</title>
        <authorList>
            <consortium name="The Broad Institute Genomics Platform"/>
            <consortium name="The Broad Institute Genome Sequencing Center for Infectious Disease"/>
            <person name="Wu L."/>
            <person name="Ma J."/>
        </authorList>
    </citation>
    <scope>NUCLEOTIDE SEQUENCE [LARGE SCALE GENOMIC DNA]</scope>
    <source>
        <strain evidence="13">KACC 12822</strain>
    </source>
</reference>
<keyword evidence="13" id="KW-1185">Reference proteome</keyword>
<evidence type="ECO:0000256" key="10">
    <source>
        <dbReference type="HAMAP-Rule" id="MF_00364"/>
    </source>
</evidence>
<feature type="active site" description="Nucleophile" evidence="10">
    <location>
        <position position="247"/>
    </location>
</feature>
<dbReference type="Proteomes" id="UP001596018">
    <property type="component" value="Unassembled WGS sequence"/>
</dbReference>
<feature type="binding site" evidence="10">
    <location>
        <begin position="163"/>
        <end position="164"/>
    </location>
    <ligand>
        <name>substrate</name>
    </ligand>
</feature>
<feature type="site" description="Important for catalytic activity" evidence="10">
    <location>
        <position position="174"/>
    </location>
</feature>
<dbReference type="InterPro" id="IPR050226">
    <property type="entry name" value="NagZ_Beta-hexosaminidase"/>
</dbReference>
<keyword evidence="7 10" id="KW-0326">Glycosidase</keyword>
<evidence type="ECO:0000256" key="6">
    <source>
        <dbReference type="ARBA" id="ARBA00022984"/>
    </source>
</evidence>
<dbReference type="EC" id="3.2.1.52" evidence="10"/>
<comment type="catalytic activity">
    <reaction evidence="1 10">
        <text>Hydrolysis of terminal non-reducing N-acetyl-D-hexosamine residues in N-acetyl-beta-D-hexosaminides.</text>
        <dbReference type="EC" id="3.2.1.52"/>
    </reaction>
</comment>
<feature type="active site" description="Proton donor/acceptor" evidence="10">
    <location>
        <position position="176"/>
    </location>
</feature>
<dbReference type="RefSeq" id="WP_056603186.1">
    <property type="nucleotide sequence ID" value="NZ_JALBWS010000011.1"/>
</dbReference>
<evidence type="ECO:0000313" key="13">
    <source>
        <dbReference type="Proteomes" id="UP001596018"/>
    </source>
</evidence>
<keyword evidence="6 10" id="KW-0573">Peptidoglycan synthesis</keyword>
<dbReference type="PANTHER" id="PTHR30480:SF13">
    <property type="entry name" value="BETA-HEXOSAMINIDASE"/>
    <property type="match status" value="1"/>
</dbReference>
<dbReference type="GO" id="GO:0004563">
    <property type="term" value="F:beta-N-acetylhexosaminidase activity"/>
    <property type="evidence" value="ECO:0007669"/>
    <property type="project" value="UniProtKB-EC"/>
</dbReference>
<keyword evidence="5 10" id="KW-0133">Cell shape</keyword>
<keyword evidence="2 10" id="KW-0963">Cytoplasm</keyword>
<accession>A0ABW0JZ33</accession>
<organism evidence="12 13">
    <name type="scientific">Rhodanobacter ginsenosidimutans</name>
    <dbReference type="NCBI Taxonomy" id="490571"/>
    <lineage>
        <taxon>Bacteria</taxon>
        <taxon>Pseudomonadati</taxon>
        <taxon>Pseudomonadota</taxon>
        <taxon>Gammaproteobacteria</taxon>
        <taxon>Lysobacterales</taxon>
        <taxon>Rhodanobacteraceae</taxon>
        <taxon>Rhodanobacter</taxon>
    </lineage>
</organism>
<keyword evidence="4 10" id="KW-0378">Hydrolase</keyword>
<keyword evidence="8 10" id="KW-0131">Cell cycle</keyword>
<name>A0ABW0JZ33_9GAMM</name>
<feature type="binding site" evidence="10">
    <location>
        <position position="60"/>
    </location>
    <ligand>
        <name>substrate</name>
    </ligand>
</feature>
<dbReference type="Pfam" id="PF00933">
    <property type="entry name" value="Glyco_hydro_3"/>
    <property type="match status" value="1"/>
</dbReference>
<protein>
    <recommendedName>
        <fullName evidence="10">Beta-hexosaminidase</fullName>
        <ecNumber evidence="10">3.2.1.52</ecNumber>
    </recommendedName>
    <alternativeName>
        <fullName evidence="10">Beta-N-acetylhexosaminidase</fullName>
    </alternativeName>
    <alternativeName>
        <fullName evidence="10">N-acetyl-beta-glucosaminidase</fullName>
    </alternativeName>
</protein>
<comment type="pathway">
    <text evidence="10">Cell wall biogenesis; peptidoglycan recycling.</text>
</comment>
<dbReference type="SUPFAM" id="SSF51445">
    <property type="entry name" value="(Trans)glycosidases"/>
    <property type="match status" value="1"/>
</dbReference>
<dbReference type="InterPro" id="IPR017853">
    <property type="entry name" value="GH"/>
</dbReference>
<dbReference type="InterPro" id="IPR001764">
    <property type="entry name" value="Glyco_hydro_3_N"/>
</dbReference>
<comment type="caution">
    <text evidence="12">The sequence shown here is derived from an EMBL/GenBank/DDBJ whole genome shotgun (WGS) entry which is preliminary data.</text>
</comment>
<dbReference type="PROSITE" id="PS00775">
    <property type="entry name" value="GLYCOSYL_HYDROL_F3"/>
    <property type="match status" value="1"/>
</dbReference>
<dbReference type="NCBIfam" id="NF003740">
    <property type="entry name" value="PRK05337.1"/>
    <property type="match status" value="1"/>
</dbReference>
<evidence type="ECO:0000256" key="1">
    <source>
        <dbReference type="ARBA" id="ARBA00001231"/>
    </source>
</evidence>
<dbReference type="InterPro" id="IPR019800">
    <property type="entry name" value="Glyco_hydro_3_AS"/>
</dbReference>
<comment type="similarity">
    <text evidence="10">Belongs to the glycosyl hydrolase 3 family. NagZ subfamily.</text>
</comment>
<feature type="binding site" evidence="10">
    <location>
        <position position="68"/>
    </location>
    <ligand>
        <name>substrate</name>
    </ligand>
</feature>
<dbReference type="PANTHER" id="PTHR30480">
    <property type="entry name" value="BETA-HEXOSAMINIDASE-RELATED"/>
    <property type="match status" value="1"/>
</dbReference>
<evidence type="ECO:0000256" key="2">
    <source>
        <dbReference type="ARBA" id="ARBA00022490"/>
    </source>
</evidence>
<evidence type="ECO:0000259" key="11">
    <source>
        <dbReference type="Pfam" id="PF00933"/>
    </source>
</evidence>
<evidence type="ECO:0000256" key="9">
    <source>
        <dbReference type="ARBA" id="ARBA00023316"/>
    </source>
</evidence>
<evidence type="ECO:0000256" key="3">
    <source>
        <dbReference type="ARBA" id="ARBA00022618"/>
    </source>
</evidence>
<sequence length="341" mass="36084">MLMIGVAALELAEHEKRWLSEPGVAGVLLFSRNYQSRDQLSALCDAIREAGGDDMLIAVDQEGGPVQRFRDGFTRLPPLSAIGERYAHDPHEAVRLAEEHAWVMASELRASGVDFSFAPVVDLARGNAAIGLRAFHAEPAVTAELAQAYVRGMHLAGMAAVIKHFPGHGSVATDTHKAAAIDPRPLERILSDDLLPFAECIEARVEAVMMAHVTYPAVDTQPAGYSRVWIERILRGELGFTGVVVSDDISMAAAGAAGSVGGRVQAHLDAGCDLVLACFPDVVDEAIAAVQGRETGRASLASLRGAIAAGWDGLTDNPQRDRFVARITALHAGPGTGNGES</sequence>
<gene>
    <name evidence="10 12" type="primary">nagZ</name>
    <name evidence="12" type="ORF">ACFPK0_14495</name>
</gene>
<evidence type="ECO:0000256" key="4">
    <source>
        <dbReference type="ARBA" id="ARBA00022801"/>
    </source>
</evidence>
<feature type="domain" description="Glycoside hydrolase family 3 N-terminal" evidence="11">
    <location>
        <begin position="10"/>
        <end position="290"/>
    </location>
</feature>
<keyword evidence="9 10" id="KW-0961">Cell wall biogenesis/degradation</keyword>
<dbReference type="Gene3D" id="3.20.20.300">
    <property type="entry name" value="Glycoside hydrolase, family 3, N-terminal domain"/>
    <property type="match status" value="1"/>
</dbReference>
<dbReference type="EMBL" id="JBHSMM010000005">
    <property type="protein sequence ID" value="MFC5441234.1"/>
    <property type="molecule type" value="Genomic_DNA"/>
</dbReference>
<evidence type="ECO:0000256" key="8">
    <source>
        <dbReference type="ARBA" id="ARBA00023306"/>
    </source>
</evidence>
<comment type="subcellular location">
    <subcellularLocation>
        <location evidence="10">Cytoplasm</location>
    </subcellularLocation>
</comment>
<evidence type="ECO:0000313" key="12">
    <source>
        <dbReference type="EMBL" id="MFC5441234.1"/>
    </source>
</evidence>
<keyword evidence="3 10" id="KW-0132">Cell division</keyword>
<proteinExistence type="inferred from homology"/>
<dbReference type="InterPro" id="IPR022956">
    <property type="entry name" value="Beta_hexosaminidase_bac"/>
</dbReference>
<comment type="function">
    <text evidence="10">Plays a role in peptidoglycan recycling by cleaving the terminal beta-1,4-linked N-acetylglucosamine (GlcNAc) from peptide-linked peptidoglycan fragments, giving rise to free GlcNAc, anhydro-N-acetylmuramic acid and anhydro-N-acetylmuramic acid-linked peptides.</text>
</comment>